<feature type="transmembrane region" description="Helical" evidence="5">
    <location>
        <begin position="109"/>
        <end position="126"/>
    </location>
</feature>
<feature type="transmembrane region" description="Helical" evidence="5">
    <location>
        <begin position="241"/>
        <end position="260"/>
    </location>
</feature>
<feature type="transmembrane region" description="Helical" evidence="5">
    <location>
        <begin position="84"/>
        <end position="103"/>
    </location>
</feature>
<accession>A0ABW3QEM9</accession>
<comment type="subcellular location">
    <subcellularLocation>
        <location evidence="1">Membrane</location>
        <topology evidence="1">Multi-pass membrane protein</topology>
    </subcellularLocation>
</comment>
<comment type="caution">
    <text evidence="7">The sequence shown here is derived from an EMBL/GenBank/DDBJ whole genome shotgun (WGS) entry which is preliminary data.</text>
</comment>
<evidence type="ECO:0000256" key="3">
    <source>
        <dbReference type="ARBA" id="ARBA00022989"/>
    </source>
</evidence>
<sequence length="418" mass="48290">MKYTPYTEVLQYRGPNPFRTILNDILIISYLLLITNAFFAPVLFNYEQDEVENSFFFKILKYIILLIFITINKKPSLSISNLSLGNRLFFLISIFYCFSFIWSEAKLETLTSAIQFVFFVYFCYNISKNKNVDLIKILKYYVIFVLLASYLFYFFVPSLGRMTGFHHGLARGVFLHKNVLGTILTTILPVFLCNLKSVKNCIFVVITLSLIYLSGSSASLITSTVIFSLSLFIKKIGTKKLTILLIMLFTFSILLYNNYYDIFFKMLGKSEDLTGRVKLWENLSDAIYQKPFFGWGYWGFWKSSAKMNVFSDMDWVTGKAHNAFLDILLSGGLTLLVLSLVLLIYIFMNILKTDDKNIRAFGILTFISTFILCLTEISLLQHNSINLLILCWLMNYNNQIYKIQPGNTLNLENTINAI</sequence>
<keyword evidence="7" id="KW-0436">Ligase</keyword>
<evidence type="ECO:0000256" key="2">
    <source>
        <dbReference type="ARBA" id="ARBA00022692"/>
    </source>
</evidence>
<evidence type="ECO:0000313" key="8">
    <source>
        <dbReference type="Proteomes" id="UP001597116"/>
    </source>
</evidence>
<keyword evidence="2 5" id="KW-0812">Transmembrane</keyword>
<dbReference type="GO" id="GO:0016874">
    <property type="term" value="F:ligase activity"/>
    <property type="evidence" value="ECO:0007669"/>
    <property type="project" value="UniProtKB-KW"/>
</dbReference>
<evidence type="ECO:0000313" key="7">
    <source>
        <dbReference type="EMBL" id="MFD1144949.1"/>
    </source>
</evidence>
<dbReference type="InterPro" id="IPR007016">
    <property type="entry name" value="O-antigen_ligase-rel_domated"/>
</dbReference>
<feature type="transmembrane region" description="Helical" evidence="5">
    <location>
        <begin position="175"/>
        <end position="195"/>
    </location>
</feature>
<proteinExistence type="predicted"/>
<keyword evidence="3 5" id="KW-1133">Transmembrane helix</keyword>
<evidence type="ECO:0000256" key="1">
    <source>
        <dbReference type="ARBA" id="ARBA00004141"/>
    </source>
</evidence>
<reference evidence="8" key="1">
    <citation type="journal article" date="2019" name="Int. J. Syst. Evol. Microbiol.">
        <title>The Global Catalogue of Microorganisms (GCM) 10K type strain sequencing project: providing services to taxonomists for standard genome sequencing and annotation.</title>
        <authorList>
            <consortium name="The Broad Institute Genomics Platform"/>
            <consortium name="The Broad Institute Genome Sequencing Center for Infectious Disease"/>
            <person name="Wu L."/>
            <person name="Ma J."/>
        </authorList>
    </citation>
    <scope>NUCLEOTIDE SEQUENCE [LARGE SCALE GENOMIC DNA]</scope>
    <source>
        <strain evidence="8">CCUG 55608</strain>
    </source>
</reference>
<gene>
    <name evidence="7" type="ORF">ACFQ4C_27720</name>
</gene>
<keyword evidence="4 5" id="KW-0472">Membrane</keyword>
<protein>
    <submittedName>
        <fullName evidence="7">O-antigen ligase family protein</fullName>
    </submittedName>
</protein>
<feature type="transmembrane region" description="Helical" evidence="5">
    <location>
        <begin position="55"/>
        <end position="72"/>
    </location>
</feature>
<dbReference type="EMBL" id="JBHTLP010000024">
    <property type="protein sequence ID" value="MFD1144949.1"/>
    <property type="molecule type" value="Genomic_DNA"/>
</dbReference>
<dbReference type="InterPro" id="IPR051533">
    <property type="entry name" value="WaaL-like"/>
</dbReference>
<organism evidence="7 8">
    <name type="scientific">Larkinella insperata</name>
    <dbReference type="NCBI Taxonomy" id="332158"/>
    <lineage>
        <taxon>Bacteria</taxon>
        <taxon>Pseudomonadati</taxon>
        <taxon>Bacteroidota</taxon>
        <taxon>Cytophagia</taxon>
        <taxon>Cytophagales</taxon>
        <taxon>Spirosomataceae</taxon>
        <taxon>Larkinella</taxon>
    </lineage>
</organism>
<evidence type="ECO:0000256" key="5">
    <source>
        <dbReference type="SAM" id="Phobius"/>
    </source>
</evidence>
<evidence type="ECO:0000259" key="6">
    <source>
        <dbReference type="Pfam" id="PF04932"/>
    </source>
</evidence>
<feature type="transmembrane region" description="Helical" evidence="5">
    <location>
        <begin position="323"/>
        <end position="348"/>
    </location>
</feature>
<dbReference type="RefSeq" id="WP_265994013.1">
    <property type="nucleotide sequence ID" value="NZ_CP110973.1"/>
</dbReference>
<feature type="domain" description="O-antigen ligase-related" evidence="6">
    <location>
        <begin position="203"/>
        <end position="338"/>
    </location>
</feature>
<keyword evidence="8" id="KW-1185">Reference proteome</keyword>
<dbReference type="Pfam" id="PF04932">
    <property type="entry name" value="Wzy_C"/>
    <property type="match status" value="1"/>
</dbReference>
<dbReference type="PANTHER" id="PTHR37422">
    <property type="entry name" value="TEICHURONIC ACID BIOSYNTHESIS PROTEIN TUAE"/>
    <property type="match status" value="1"/>
</dbReference>
<feature type="transmembrane region" description="Helical" evidence="5">
    <location>
        <begin position="202"/>
        <end position="229"/>
    </location>
</feature>
<dbReference type="PANTHER" id="PTHR37422:SF17">
    <property type="entry name" value="O-ANTIGEN LIGASE"/>
    <property type="match status" value="1"/>
</dbReference>
<feature type="transmembrane region" description="Helical" evidence="5">
    <location>
        <begin position="360"/>
        <end position="380"/>
    </location>
</feature>
<feature type="transmembrane region" description="Helical" evidence="5">
    <location>
        <begin position="21"/>
        <end position="43"/>
    </location>
</feature>
<evidence type="ECO:0000256" key="4">
    <source>
        <dbReference type="ARBA" id="ARBA00023136"/>
    </source>
</evidence>
<feature type="transmembrane region" description="Helical" evidence="5">
    <location>
        <begin position="138"/>
        <end position="155"/>
    </location>
</feature>
<dbReference type="Proteomes" id="UP001597116">
    <property type="component" value="Unassembled WGS sequence"/>
</dbReference>
<name>A0ABW3QEM9_9BACT</name>